<name>A0A8H6FWT0_9LECA</name>
<dbReference type="Proteomes" id="UP000578531">
    <property type="component" value="Unassembled WGS sequence"/>
</dbReference>
<reference evidence="2 3" key="1">
    <citation type="journal article" date="2020" name="Genomics">
        <title>Complete, high-quality genomes from long-read metagenomic sequencing of two wolf lichen thalli reveals enigmatic genome architecture.</title>
        <authorList>
            <person name="McKenzie S.K."/>
            <person name="Walston R.F."/>
            <person name="Allen J.L."/>
        </authorList>
    </citation>
    <scope>NUCLEOTIDE SEQUENCE [LARGE SCALE GENOMIC DNA]</scope>
    <source>
        <strain evidence="2">WasteWater2</strain>
    </source>
</reference>
<feature type="compositionally biased region" description="Pro residues" evidence="1">
    <location>
        <begin position="18"/>
        <end position="28"/>
    </location>
</feature>
<dbReference type="EMBL" id="JACCJC010000021">
    <property type="protein sequence ID" value="KAF6236261.1"/>
    <property type="molecule type" value="Genomic_DNA"/>
</dbReference>
<sequence>MSTLLPTTPLQRLRARPSSPPARAPPHGPKPHLAALALKLCPAIRRAHARHEYEKDRARVREVYAGYQERRRRNKGGGDVVGGARGGGSVVDLRTYLAPVEWVPLERGRDPWWSEEVLGEGGDPWRLPPVGEVG</sequence>
<organism evidence="2 3">
    <name type="scientific">Letharia columbiana</name>
    <dbReference type="NCBI Taxonomy" id="112416"/>
    <lineage>
        <taxon>Eukaryota</taxon>
        <taxon>Fungi</taxon>
        <taxon>Dikarya</taxon>
        <taxon>Ascomycota</taxon>
        <taxon>Pezizomycotina</taxon>
        <taxon>Lecanoromycetes</taxon>
        <taxon>OSLEUM clade</taxon>
        <taxon>Lecanoromycetidae</taxon>
        <taxon>Lecanorales</taxon>
        <taxon>Lecanorineae</taxon>
        <taxon>Parmeliaceae</taxon>
        <taxon>Letharia</taxon>
    </lineage>
</organism>
<dbReference type="OrthoDB" id="5347579at2759"/>
<dbReference type="RefSeq" id="XP_037165613.1">
    <property type="nucleotide sequence ID" value="XM_037307804.1"/>
</dbReference>
<evidence type="ECO:0000313" key="2">
    <source>
        <dbReference type="EMBL" id="KAF6236261.1"/>
    </source>
</evidence>
<proteinExistence type="predicted"/>
<dbReference type="GeneID" id="59287553"/>
<protein>
    <submittedName>
        <fullName evidence="2">Uncharacterized protein</fullName>
    </submittedName>
</protein>
<gene>
    <name evidence="2" type="ORF">HO173_005892</name>
</gene>
<feature type="region of interest" description="Disordered" evidence="1">
    <location>
        <begin position="1"/>
        <end position="32"/>
    </location>
</feature>
<keyword evidence="3" id="KW-1185">Reference proteome</keyword>
<dbReference type="AlphaFoldDB" id="A0A8H6FWT0"/>
<feature type="compositionally biased region" description="Low complexity" evidence="1">
    <location>
        <begin position="1"/>
        <end position="12"/>
    </location>
</feature>
<comment type="caution">
    <text evidence="2">The sequence shown here is derived from an EMBL/GenBank/DDBJ whole genome shotgun (WGS) entry which is preliminary data.</text>
</comment>
<evidence type="ECO:0000313" key="3">
    <source>
        <dbReference type="Proteomes" id="UP000578531"/>
    </source>
</evidence>
<accession>A0A8H6FWT0</accession>
<evidence type="ECO:0000256" key="1">
    <source>
        <dbReference type="SAM" id="MobiDB-lite"/>
    </source>
</evidence>